<sequence>MNVSCGEIFGAIHSIFVFHTSFQIVYDGVTLNYYKKSCPNKQL</sequence>
<evidence type="ECO:0000313" key="1">
    <source>
        <dbReference type="EMBL" id="SDJ39074.1"/>
    </source>
</evidence>
<protein>
    <submittedName>
        <fullName evidence="1">Uncharacterized protein</fullName>
    </submittedName>
</protein>
<dbReference type="AlphaFoldDB" id="A0A1G8TCF3"/>
<gene>
    <name evidence="1" type="ORF">SAMN04487935_0915</name>
</gene>
<dbReference type="Proteomes" id="UP000199580">
    <property type="component" value="Unassembled WGS sequence"/>
</dbReference>
<dbReference type="EMBL" id="FNEZ01000001">
    <property type="protein sequence ID" value="SDJ39074.1"/>
    <property type="molecule type" value="Genomic_DNA"/>
</dbReference>
<evidence type="ECO:0000313" key="2">
    <source>
        <dbReference type="Proteomes" id="UP000199580"/>
    </source>
</evidence>
<name>A0A1G8TCF3_9FLAO</name>
<keyword evidence="2" id="KW-1185">Reference proteome</keyword>
<organism evidence="1 2">
    <name type="scientific">Flavobacterium noncentrifugens</name>
    <dbReference type="NCBI Taxonomy" id="1128970"/>
    <lineage>
        <taxon>Bacteria</taxon>
        <taxon>Pseudomonadati</taxon>
        <taxon>Bacteroidota</taxon>
        <taxon>Flavobacteriia</taxon>
        <taxon>Flavobacteriales</taxon>
        <taxon>Flavobacteriaceae</taxon>
        <taxon>Flavobacterium</taxon>
    </lineage>
</organism>
<proteinExistence type="predicted"/>
<accession>A0A1G8TCF3</accession>
<reference evidence="1 2" key="1">
    <citation type="submission" date="2016-10" db="EMBL/GenBank/DDBJ databases">
        <authorList>
            <person name="de Groot N.N."/>
        </authorList>
    </citation>
    <scope>NUCLEOTIDE SEQUENCE [LARGE SCALE GENOMIC DNA]</scope>
    <source>
        <strain evidence="1 2">CGMCC 1.10076</strain>
    </source>
</reference>